<gene>
    <name evidence="1" type="ORF">F4821DRAFT_231541</name>
</gene>
<dbReference type="EMBL" id="MU394296">
    <property type="protein sequence ID" value="KAI6089286.1"/>
    <property type="molecule type" value="Genomic_DNA"/>
</dbReference>
<organism evidence="1 2">
    <name type="scientific">Hypoxylon rubiginosum</name>
    <dbReference type="NCBI Taxonomy" id="110542"/>
    <lineage>
        <taxon>Eukaryota</taxon>
        <taxon>Fungi</taxon>
        <taxon>Dikarya</taxon>
        <taxon>Ascomycota</taxon>
        <taxon>Pezizomycotina</taxon>
        <taxon>Sordariomycetes</taxon>
        <taxon>Xylariomycetidae</taxon>
        <taxon>Xylariales</taxon>
        <taxon>Hypoxylaceae</taxon>
        <taxon>Hypoxylon</taxon>
    </lineage>
</organism>
<keyword evidence="2" id="KW-1185">Reference proteome</keyword>
<comment type="caution">
    <text evidence="1">The sequence shown here is derived from an EMBL/GenBank/DDBJ whole genome shotgun (WGS) entry which is preliminary data.</text>
</comment>
<proteinExistence type="predicted"/>
<accession>A0ACC0D9T4</accession>
<evidence type="ECO:0000313" key="2">
    <source>
        <dbReference type="Proteomes" id="UP001497680"/>
    </source>
</evidence>
<evidence type="ECO:0000313" key="1">
    <source>
        <dbReference type="EMBL" id="KAI6089286.1"/>
    </source>
</evidence>
<protein>
    <submittedName>
        <fullName evidence="1">Uncharacterized protein</fullName>
    </submittedName>
</protein>
<dbReference type="Proteomes" id="UP001497680">
    <property type="component" value="Unassembled WGS sequence"/>
</dbReference>
<sequence length="121" mass="13923">MVLNMSLSNEAIISIITLLVMCVPGVYIFRFARRRWFVYNQQRASSHEILPFATSEHRTLSSSYDNYPNIAPIGNFRTPPRRLGSSPLDDRPFARGGISHHERMYQREVTVSLSSTIIHQE</sequence>
<name>A0ACC0D9T4_9PEZI</name>
<reference evidence="1 2" key="1">
    <citation type="journal article" date="2022" name="New Phytol.">
        <title>Ecological generalism drives hyperdiversity of secondary metabolite gene clusters in xylarialean endophytes.</title>
        <authorList>
            <person name="Franco M.E.E."/>
            <person name="Wisecaver J.H."/>
            <person name="Arnold A.E."/>
            <person name="Ju Y.M."/>
            <person name="Slot J.C."/>
            <person name="Ahrendt S."/>
            <person name="Moore L.P."/>
            <person name="Eastman K.E."/>
            <person name="Scott K."/>
            <person name="Konkel Z."/>
            <person name="Mondo S.J."/>
            <person name="Kuo A."/>
            <person name="Hayes R.D."/>
            <person name="Haridas S."/>
            <person name="Andreopoulos B."/>
            <person name="Riley R."/>
            <person name="LaButti K."/>
            <person name="Pangilinan J."/>
            <person name="Lipzen A."/>
            <person name="Amirebrahimi M."/>
            <person name="Yan J."/>
            <person name="Adam C."/>
            <person name="Keymanesh K."/>
            <person name="Ng V."/>
            <person name="Louie K."/>
            <person name="Northen T."/>
            <person name="Drula E."/>
            <person name="Henrissat B."/>
            <person name="Hsieh H.M."/>
            <person name="Youens-Clark K."/>
            <person name="Lutzoni F."/>
            <person name="Miadlikowska J."/>
            <person name="Eastwood D.C."/>
            <person name="Hamelin R.C."/>
            <person name="Grigoriev I.V."/>
            <person name="U'Ren J.M."/>
        </authorList>
    </citation>
    <scope>NUCLEOTIDE SEQUENCE [LARGE SCALE GENOMIC DNA]</scope>
    <source>
        <strain evidence="1 2">ER1909</strain>
    </source>
</reference>